<gene>
    <name evidence="10" type="ORF">SAMN05216313_101335</name>
</gene>
<dbReference type="EMBL" id="FOIM01000001">
    <property type="protein sequence ID" value="SET01339.1"/>
    <property type="molecule type" value="Genomic_DNA"/>
</dbReference>
<evidence type="ECO:0000256" key="6">
    <source>
        <dbReference type="ARBA" id="ARBA00022692"/>
    </source>
</evidence>
<reference evidence="11" key="1">
    <citation type="submission" date="2016-10" db="EMBL/GenBank/DDBJ databases">
        <authorList>
            <person name="Varghese N."/>
            <person name="Submissions S."/>
        </authorList>
    </citation>
    <scope>NUCLEOTIDE SEQUENCE [LARGE SCALE GENOMIC DNA]</scope>
    <source>
        <strain evidence="11">NLAE-zl-G277</strain>
    </source>
</reference>
<keyword evidence="6 9" id="KW-0812">Transmembrane</keyword>
<feature type="transmembrane region" description="Helical" evidence="9">
    <location>
        <begin position="357"/>
        <end position="381"/>
    </location>
</feature>
<organism evidence="10 11">
    <name type="scientific">Enterocloster lavalensis</name>
    <dbReference type="NCBI Taxonomy" id="460384"/>
    <lineage>
        <taxon>Bacteria</taxon>
        <taxon>Bacillati</taxon>
        <taxon>Bacillota</taxon>
        <taxon>Clostridia</taxon>
        <taxon>Lachnospirales</taxon>
        <taxon>Lachnospiraceae</taxon>
        <taxon>Enterocloster</taxon>
    </lineage>
</organism>
<dbReference type="InterPro" id="IPR013853">
    <property type="entry name" value="EIIC-GAT"/>
</dbReference>
<dbReference type="PIRSF" id="PIRSF006304">
    <property type="entry name" value="GatC"/>
    <property type="match status" value="1"/>
</dbReference>
<feature type="transmembrane region" description="Helical" evidence="9">
    <location>
        <begin position="6"/>
        <end position="31"/>
    </location>
</feature>
<dbReference type="STRING" id="460384.SAMN05216313_101335"/>
<feature type="transmembrane region" description="Helical" evidence="9">
    <location>
        <begin position="96"/>
        <end position="118"/>
    </location>
</feature>
<dbReference type="Pfam" id="PF03611">
    <property type="entry name" value="EIIC-GAT"/>
    <property type="match status" value="1"/>
</dbReference>
<dbReference type="GO" id="GO:0009401">
    <property type="term" value="P:phosphoenolpyruvate-dependent sugar phosphotransferase system"/>
    <property type="evidence" value="ECO:0007669"/>
    <property type="project" value="UniProtKB-KW"/>
</dbReference>
<keyword evidence="5" id="KW-0598">Phosphotransferase system</keyword>
<dbReference type="PANTHER" id="PTHR37324">
    <property type="entry name" value="PTS SYSTEM GALACTITOL-SPECIFIC EIIC COMPONENT"/>
    <property type="match status" value="1"/>
</dbReference>
<dbReference type="GO" id="GO:0015577">
    <property type="term" value="F:galactitol transmembrane transporter activity"/>
    <property type="evidence" value="ECO:0007669"/>
    <property type="project" value="InterPro"/>
</dbReference>
<dbReference type="InterPro" id="IPR004703">
    <property type="entry name" value="PTS_sugar-sp_permease"/>
</dbReference>
<feature type="transmembrane region" description="Helical" evidence="9">
    <location>
        <begin position="296"/>
        <end position="320"/>
    </location>
</feature>
<dbReference type="PANTHER" id="PTHR37324:SF2">
    <property type="entry name" value="PTS SYSTEM GALACTITOL-SPECIFIC EIIC COMPONENT"/>
    <property type="match status" value="1"/>
</dbReference>
<protein>
    <submittedName>
        <fullName evidence="10">PTS system IIC component, Gat family</fullName>
    </submittedName>
</protein>
<evidence type="ECO:0000256" key="2">
    <source>
        <dbReference type="ARBA" id="ARBA00022448"/>
    </source>
</evidence>
<evidence type="ECO:0000256" key="5">
    <source>
        <dbReference type="ARBA" id="ARBA00022683"/>
    </source>
</evidence>
<keyword evidence="3" id="KW-1003">Cell membrane</keyword>
<feature type="transmembrane region" description="Helical" evidence="9">
    <location>
        <begin position="229"/>
        <end position="246"/>
    </location>
</feature>
<sequence length="424" mass="45126">MEIITAIFSQINALGATITMPIIFTILGLLIGMKFSQALKSGLMYGIGFSGLWLVLDFFMAALGEAANGISTNLGLNLTVIDAGWMLGSTMAFSSSLLPVALIGCIGINILLIFLGFVKTLNIDIWNYWIIITGGVLVYRFTGSYVIGLAAILISFVVVVKLADLFADRAWDGDFIPEGITLPHLDTITMAPVYWLVNKIIDRIPRVRDWNFSLESLQEKIGVFGEPSIMGMILGALLGVCAGFDVPGILNLAMVSAATMVLMPKVCGILMEGLAPISEATQELASRKFKGREIRIGMDAAIGVGNPNVLILGIIIIPIMLVEAVLLPGNRMLPFADLSSMTLYILWAVITSKNNMFRALIAGTVGAAVYLLCGTFVAGVYTQAAQAACADMIPAGTNFVSSISAGNPLYSILLAICRLLGLGA</sequence>
<evidence type="ECO:0000256" key="4">
    <source>
        <dbReference type="ARBA" id="ARBA00022597"/>
    </source>
</evidence>
<dbReference type="GO" id="GO:0005886">
    <property type="term" value="C:plasma membrane"/>
    <property type="evidence" value="ECO:0007669"/>
    <property type="project" value="UniProtKB-SubCell"/>
</dbReference>
<evidence type="ECO:0000256" key="3">
    <source>
        <dbReference type="ARBA" id="ARBA00022475"/>
    </source>
</evidence>
<feature type="transmembrane region" description="Helical" evidence="9">
    <location>
        <begin position="147"/>
        <end position="167"/>
    </location>
</feature>
<feature type="transmembrane region" description="Helical" evidence="9">
    <location>
        <begin position="332"/>
        <end position="350"/>
    </location>
</feature>
<evidence type="ECO:0000313" key="11">
    <source>
        <dbReference type="Proteomes" id="UP000198508"/>
    </source>
</evidence>
<evidence type="ECO:0000256" key="7">
    <source>
        <dbReference type="ARBA" id="ARBA00022989"/>
    </source>
</evidence>
<evidence type="ECO:0000256" key="9">
    <source>
        <dbReference type="SAM" id="Phobius"/>
    </source>
</evidence>
<dbReference type="AlphaFoldDB" id="A0A1I0B5R4"/>
<feature type="transmembrane region" description="Helical" evidence="9">
    <location>
        <begin position="43"/>
        <end position="63"/>
    </location>
</feature>
<dbReference type="Proteomes" id="UP000198508">
    <property type="component" value="Unassembled WGS sequence"/>
</dbReference>
<keyword evidence="8 9" id="KW-0472">Membrane</keyword>
<comment type="subcellular location">
    <subcellularLocation>
        <location evidence="1">Cell membrane</location>
        <topology evidence="1">Multi-pass membrane protein</topology>
    </subcellularLocation>
</comment>
<evidence type="ECO:0000256" key="8">
    <source>
        <dbReference type="ARBA" id="ARBA00023136"/>
    </source>
</evidence>
<accession>A0A1I0B5R4</accession>
<name>A0A1I0B5R4_9FIRM</name>
<evidence type="ECO:0000313" key="10">
    <source>
        <dbReference type="EMBL" id="SET01339.1"/>
    </source>
</evidence>
<dbReference type="RefSeq" id="WP_092360579.1">
    <property type="nucleotide sequence ID" value="NZ_CABJCG010000001.1"/>
</dbReference>
<keyword evidence="7 9" id="KW-1133">Transmembrane helix</keyword>
<keyword evidence="2" id="KW-0813">Transport</keyword>
<keyword evidence="4" id="KW-0762">Sugar transport</keyword>
<dbReference type="GeneID" id="93280031"/>
<evidence type="ECO:0000256" key="1">
    <source>
        <dbReference type="ARBA" id="ARBA00004651"/>
    </source>
</evidence>
<keyword evidence="11" id="KW-1185">Reference proteome</keyword>
<proteinExistence type="predicted"/>